<dbReference type="InterPro" id="IPR000683">
    <property type="entry name" value="Gfo/Idh/MocA-like_OxRdtase_N"/>
</dbReference>
<dbReference type="SUPFAM" id="SSF51735">
    <property type="entry name" value="NAD(P)-binding Rossmann-fold domains"/>
    <property type="match status" value="1"/>
</dbReference>
<dbReference type="RefSeq" id="XP_013423197.1">
    <property type="nucleotide sequence ID" value="XM_013567743.1"/>
</dbReference>
<organism evidence="3 4">
    <name type="scientific">Aureobasidium namibiae CBS 147.97</name>
    <dbReference type="NCBI Taxonomy" id="1043004"/>
    <lineage>
        <taxon>Eukaryota</taxon>
        <taxon>Fungi</taxon>
        <taxon>Dikarya</taxon>
        <taxon>Ascomycota</taxon>
        <taxon>Pezizomycotina</taxon>
        <taxon>Dothideomycetes</taxon>
        <taxon>Dothideomycetidae</taxon>
        <taxon>Dothideales</taxon>
        <taxon>Saccotheciaceae</taxon>
        <taxon>Aureobasidium</taxon>
    </lineage>
</organism>
<feature type="domain" description="Gal80p-like C-terminal" evidence="2">
    <location>
        <begin position="142"/>
        <end position="290"/>
    </location>
</feature>
<evidence type="ECO:0000313" key="4">
    <source>
        <dbReference type="Proteomes" id="UP000027730"/>
    </source>
</evidence>
<dbReference type="InterPro" id="IPR036291">
    <property type="entry name" value="NAD(P)-bd_dom_sf"/>
</dbReference>
<feature type="domain" description="Gfo/Idh/MocA-like oxidoreductase N-terminal" evidence="1">
    <location>
        <begin position="5"/>
        <end position="132"/>
    </location>
</feature>
<dbReference type="Pfam" id="PF01408">
    <property type="entry name" value="GFO_IDH_MocA"/>
    <property type="match status" value="1"/>
</dbReference>
<dbReference type="Gene3D" id="3.30.360.10">
    <property type="entry name" value="Dihydrodipicolinate Reductase, domain 2"/>
    <property type="match status" value="1"/>
</dbReference>
<name>A0A074W723_9PEZI</name>
<dbReference type="EMBL" id="KL584724">
    <property type="protein sequence ID" value="KEQ68930.1"/>
    <property type="molecule type" value="Genomic_DNA"/>
</dbReference>
<dbReference type="HOGENOM" id="CLU_023194_25_2_1"/>
<evidence type="ECO:0000259" key="2">
    <source>
        <dbReference type="Pfam" id="PF22685"/>
    </source>
</evidence>
<evidence type="ECO:0000313" key="3">
    <source>
        <dbReference type="EMBL" id="KEQ68930.1"/>
    </source>
</evidence>
<dbReference type="AlphaFoldDB" id="A0A074W723"/>
<dbReference type="InterPro" id="IPR055080">
    <property type="entry name" value="Gal80p-like_C"/>
</dbReference>
<gene>
    <name evidence="3" type="ORF">M436DRAFT_76477</name>
</gene>
<dbReference type="GO" id="GO:0000166">
    <property type="term" value="F:nucleotide binding"/>
    <property type="evidence" value="ECO:0007669"/>
    <property type="project" value="InterPro"/>
</dbReference>
<sequence length="377" mass="41108">MAPIRIGLIGLSTSSKATNWAVLAHLPYLQSPLGQSHYKIVALCNSSVESAKKSIAHFNLSPTIKAYGSARDLVTDPDVELVVNVTGVESHYDVLLPVVKAGKDVYSELPLASNMAQMRELIDAARAKGVKTIFGLQGQAHPVVHLIKKMIVGDKIGKPLSTTLTATTGSSLDRPLPIAFKMLAERKAGGNFATIWFLHSINCLLDTFGELDSFNSIMGTDHPALDLIDPSKGTEIIDTIAKDCPDNTHLQGRFSSGTLLTYQLRAGPSFPGEPGCRWIINGTKGDILITNPRGCFDIEHSGIKIQYRKAGENTAEEVMLEEDNLSGLEHPAQNVGRVFEAFAKGEAEKYADWKTAMRRHSFIDEMFERGDREGAFD</sequence>
<dbReference type="Pfam" id="PF22685">
    <property type="entry name" value="Gal80p_C-like"/>
    <property type="match status" value="1"/>
</dbReference>
<dbReference type="GeneID" id="25415850"/>
<reference evidence="3 4" key="1">
    <citation type="journal article" date="2014" name="BMC Genomics">
        <title>Genome sequencing of four Aureobasidium pullulans varieties: biotechnological potential, stress tolerance, and description of new species.</title>
        <authorList>
            <person name="Gostin Ar C."/>
            <person name="Ohm R.A."/>
            <person name="Kogej T."/>
            <person name="Sonjak S."/>
            <person name="Turk M."/>
            <person name="Zajc J."/>
            <person name="Zalar P."/>
            <person name="Grube M."/>
            <person name="Sun H."/>
            <person name="Han J."/>
            <person name="Sharma A."/>
            <person name="Chiniquy J."/>
            <person name="Ngan C.Y."/>
            <person name="Lipzen A."/>
            <person name="Barry K."/>
            <person name="Grigoriev I.V."/>
            <person name="Gunde-Cimerman N."/>
        </authorList>
    </citation>
    <scope>NUCLEOTIDE SEQUENCE [LARGE SCALE GENOMIC DNA]</scope>
    <source>
        <strain evidence="3 4">CBS 147.97</strain>
    </source>
</reference>
<evidence type="ECO:0000259" key="1">
    <source>
        <dbReference type="Pfam" id="PF01408"/>
    </source>
</evidence>
<dbReference type="SUPFAM" id="SSF55347">
    <property type="entry name" value="Glyceraldehyde-3-phosphate dehydrogenase-like, C-terminal domain"/>
    <property type="match status" value="1"/>
</dbReference>
<dbReference type="PANTHER" id="PTHR43708">
    <property type="entry name" value="CONSERVED EXPRESSED OXIDOREDUCTASE (EUROFUNG)"/>
    <property type="match status" value="1"/>
</dbReference>
<accession>A0A074W723</accession>
<dbReference type="OrthoDB" id="64915at2759"/>
<dbReference type="Gene3D" id="3.40.50.720">
    <property type="entry name" value="NAD(P)-binding Rossmann-like Domain"/>
    <property type="match status" value="1"/>
</dbReference>
<protein>
    <submittedName>
        <fullName evidence="3">NAD(P)-binding protein</fullName>
    </submittedName>
</protein>
<dbReference type="STRING" id="1043004.A0A074W723"/>
<dbReference type="Proteomes" id="UP000027730">
    <property type="component" value="Unassembled WGS sequence"/>
</dbReference>
<dbReference type="InterPro" id="IPR051317">
    <property type="entry name" value="Gfo/Idh/MocA_oxidoreduct"/>
</dbReference>
<dbReference type="PANTHER" id="PTHR43708:SF1">
    <property type="entry name" value="GALACTOSE_LACTOSE METABOLISM REGULATORY PROTEIN GAL80"/>
    <property type="match status" value="1"/>
</dbReference>
<proteinExistence type="predicted"/>
<keyword evidence="4" id="KW-1185">Reference proteome</keyword>